<dbReference type="GO" id="GO:0016052">
    <property type="term" value="P:carbohydrate catabolic process"/>
    <property type="evidence" value="ECO:0007669"/>
    <property type="project" value="InterPro"/>
</dbReference>
<dbReference type="InterPro" id="IPR013860">
    <property type="entry name" value="AreA_GATA"/>
</dbReference>
<accession>A0A7J7ICU8</accession>
<dbReference type="AlphaFoldDB" id="A0A7J7ICU8"/>
<dbReference type="InterPro" id="IPR013785">
    <property type="entry name" value="Aldolase_TIM"/>
</dbReference>
<organism evidence="10 11">
    <name type="scientific">Cyanidiococcus yangmingshanensis</name>
    <dbReference type="NCBI Taxonomy" id="2690220"/>
    <lineage>
        <taxon>Eukaryota</taxon>
        <taxon>Rhodophyta</taxon>
        <taxon>Bangiophyceae</taxon>
        <taxon>Cyanidiales</taxon>
        <taxon>Cyanidiaceae</taxon>
        <taxon>Cyanidiococcus</taxon>
    </lineage>
</organism>
<feature type="region of interest" description="Disordered" evidence="6">
    <location>
        <begin position="229"/>
        <end position="272"/>
    </location>
</feature>
<feature type="compositionally biased region" description="Polar residues" evidence="6">
    <location>
        <begin position="524"/>
        <end position="542"/>
    </location>
</feature>
<evidence type="ECO:0000313" key="11">
    <source>
        <dbReference type="Proteomes" id="UP000530660"/>
    </source>
</evidence>
<dbReference type="PRINTS" id="PR00743">
    <property type="entry name" value="GLHYDRLASE36"/>
</dbReference>
<dbReference type="Gene3D" id="2.70.98.60">
    <property type="entry name" value="alpha-galactosidase from lactobacil brevis"/>
    <property type="match status" value="2"/>
</dbReference>
<dbReference type="SUPFAM" id="SSF51445">
    <property type="entry name" value="(Trans)glycosidases"/>
    <property type="match status" value="1"/>
</dbReference>
<dbReference type="InterPro" id="IPR031704">
    <property type="entry name" value="Glyco_hydro_36_N"/>
</dbReference>
<dbReference type="CDD" id="cd14791">
    <property type="entry name" value="GH36"/>
    <property type="match status" value="1"/>
</dbReference>
<feature type="domain" description="Glycosyl hydrolase family 36 N-terminal" evidence="9">
    <location>
        <begin position="377"/>
        <end position="599"/>
    </location>
</feature>
<dbReference type="EC" id="3.2.1.22" evidence="3"/>
<dbReference type="InterPro" id="IPR017853">
    <property type="entry name" value="GH"/>
</dbReference>
<dbReference type="InterPro" id="IPR031705">
    <property type="entry name" value="Glyco_hydro_36_C"/>
</dbReference>
<evidence type="ECO:0000256" key="5">
    <source>
        <dbReference type="ARBA" id="ARBA00023295"/>
    </source>
</evidence>
<keyword evidence="5" id="KW-0326">Glycosidase</keyword>
<dbReference type="Gene3D" id="3.20.20.70">
    <property type="entry name" value="Aldolase class I"/>
    <property type="match status" value="1"/>
</dbReference>
<dbReference type="InterPro" id="IPR002252">
    <property type="entry name" value="Glyco_hydro_36"/>
</dbReference>
<dbReference type="EMBL" id="VWRR01000017">
    <property type="protein sequence ID" value="KAF6000915.1"/>
    <property type="molecule type" value="Genomic_DNA"/>
</dbReference>
<name>A0A7J7ICU8_9RHOD</name>
<dbReference type="GO" id="GO:0009507">
    <property type="term" value="C:chloroplast"/>
    <property type="evidence" value="ECO:0007669"/>
    <property type="project" value="UniProtKB-SubCell"/>
</dbReference>
<feature type="region of interest" description="Disordered" evidence="6">
    <location>
        <begin position="44"/>
        <end position="63"/>
    </location>
</feature>
<evidence type="ECO:0000256" key="3">
    <source>
        <dbReference type="ARBA" id="ARBA00012755"/>
    </source>
</evidence>
<dbReference type="InterPro" id="IPR050985">
    <property type="entry name" value="Alpha-glycosidase_related"/>
</dbReference>
<evidence type="ECO:0000313" key="10">
    <source>
        <dbReference type="EMBL" id="KAF6000915.1"/>
    </source>
</evidence>
<dbReference type="PANTHER" id="PTHR43053">
    <property type="entry name" value="GLYCOSIDASE FAMILY 31"/>
    <property type="match status" value="1"/>
</dbReference>
<keyword evidence="4" id="KW-0378">Hydrolase</keyword>
<feature type="compositionally biased region" description="Polar residues" evidence="6">
    <location>
        <begin position="251"/>
        <end position="262"/>
    </location>
</feature>
<protein>
    <recommendedName>
        <fullName evidence="3">alpha-galactosidase</fullName>
        <ecNumber evidence="3">3.2.1.22</ecNumber>
    </recommendedName>
</protein>
<dbReference type="InterPro" id="IPR038417">
    <property type="entry name" value="Alpga-gal_N_sf"/>
</dbReference>
<evidence type="ECO:0000256" key="2">
    <source>
        <dbReference type="ARBA" id="ARBA00004229"/>
    </source>
</evidence>
<dbReference type="Gene3D" id="2.60.40.1180">
    <property type="entry name" value="Golgi alpha-mannosidase II"/>
    <property type="match status" value="1"/>
</dbReference>
<sequence>MVEIRDRNSSVDRVASGPLRLSSDRGDDALASALMTELVFDSRPDRQTNTSDTVASDGQPMRPATFTNLTRAMSSVRSGVYFDPLTRIFRLCTRSTLYSFRVDDNRNLEHLYYGSWLGLDDNLTYLSLGNVPGPFDPHGIVPSAAEPNIMQTMGLDELQFASEQELRQKWRLFTRAKNDTAVSGDYENVGRPRRLENASWRLWHMERMKGSVVDLEKDLSEEVLEHALQRGEKAQERPAGSRAPVSHVPATASSVNAEQPTSAAAEETEPVQGTLHRFASTPALDISKPERSLASVITSPRIDWGRAKRADILGHNEAPARIGEQSVSMGRQVAEHRPKDVIQGQQAPLPMQTGSELDLDSSQKSIATVVNWGKLDQETISKNVKLLEISDSGTGDYRIPSIGVIYEDGSTLSPFTYRRHRIRRGKIPMPNYMPAVFTEDVAEATTLIVEMIDNVTGLVVELVYCVMHDYDVVTRHCRIRNEGDANVIVTRAMSATIDFETDDYYLTQLSGSWARERQQVSRRLSSGQTSFGSTRGGSSHQHNPFAIISVGEPDEDLGEAIAALFVYSGNFLVECEVSETGRTRMNMGIHPQGFYWNLEPDEEFVTPEVILSYSANGIGEISRRLHRLIRERLQPPQFRNHIPPVLLNTWEALYFQLSHESVLKIAEVSKRAGIEMIVIDDGWFGRRNDTSDGLGDWYPNPTKLPFGLHGLVRELTDMGLKVGLWVEPEMVSIESDLFKAHPDWALHIPSRGKTMGRNQLVLDLTRSEVRDWLVDTMSSILSSCAISYIKWDNNRFLTEVYSAVHPPERQGEIAHRYILGLYEVLGRIQEQFPDVFFETCAGGGGRFDAGLLYYSCQIWTSDNTDASSRMRIQAGTSLWAPVKAIAAHVSTVPNHQTLRSAPMKTRSLVAMCGTFGYELDPRVLSDDELREIRHYIELYRQVAPTVLFGDMFRLWCPFKTQNCAWMYVSSDRNRALVFAFNQIREVGRLEPRLRLRGLDAERTYEVEEWCPGVMQRNTLTGAIEAARSGVYQYAGNLLRMTGRTLMLAGLPIKFVFDADSVLLNIEAVDWKYATIRDGTLSGVGADSSASPSLEHSSN</sequence>
<keyword evidence="11" id="KW-1185">Reference proteome</keyword>
<evidence type="ECO:0000259" key="8">
    <source>
        <dbReference type="Pfam" id="PF16874"/>
    </source>
</evidence>
<dbReference type="Pfam" id="PF08550">
    <property type="entry name" value="GATA_AreA"/>
    <property type="match status" value="1"/>
</dbReference>
<dbReference type="Pfam" id="PF02065">
    <property type="entry name" value="Melibiase"/>
    <property type="match status" value="1"/>
</dbReference>
<dbReference type="Pfam" id="PF16875">
    <property type="entry name" value="Glyco_hydro_36N"/>
    <property type="match status" value="1"/>
</dbReference>
<dbReference type="OrthoDB" id="5795902at2759"/>
<evidence type="ECO:0000256" key="6">
    <source>
        <dbReference type="SAM" id="MobiDB-lite"/>
    </source>
</evidence>
<dbReference type="PROSITE" id="PS00512">
    <property type="entry name" value="ALPHA_GALACTOSIDASE"/>
    <property type="match status" value="1"/>
</dbReference>
<dbReference type="InterPro" id="IPR013780">
    <property type="entry name" value="Glyco_hydro_b"/>
</dbReference>
<feature type="domain" description="Glycosyl hydrolase family 36 C-terminal" evidence="8">
    <location>
        <begin position="963"/>
        <end position="1062"/>
    </location>
</feature>
<evidence type="ECO:0000256" key="4">
    <source>
        <dbReference type="ARBA" id="ARBA00022801"/>
    </source>
</evidence>
<comment type="caution">
    <text evidence="10">The sequence shown here is derived from an EMBL/GenBank/DDBJ whole genome shotgun (WGS) entry which is preliminary data.</text>
</comment>
<comment type="catalytic activity">
    <reaction evidence="1">
        <text>Hydrolysis of terminal, non-reducing alpha-D-galactose residues in alpha-D-galactosides, including galactose oligosaccharides, galactomannans and galactolipids.</text>
        <dbReference type="EC" id="3.2.1.22"/>
    </reaction>
</comment>
<dbReference type="PANTHER" id="PTHR43053:SF3">
    <property type="entry name" value="ALPHA-GALACTOSIDASE C-RELATED"/>
    <property type="match status" value="1"/>
</dbReference>
<dbReference type="Proteomes" id="UP000530660">
    <property type="component" value="Unassembled WGS sequence"/>
</dbReference>
<dbReference type="FunFam" id="3.20.20.70:FF:000118">
    <property type="entry name" value="Alpha-galactosidase"/>
    <property type="match status" value="1"/>
</dbReference>
<dbReference type="Pfam" id="PF16874">
    <property type="entry name" value="Glyco_hydro_36C"/>
    <property type="match status" value="1"/>
</dbReference>
<evidence type="ECO:0000256" key="1">
    <source>
        <dbReference type="ARBA" id="ARBA00001255"/>
    </source>
</evidence>
<evidence type="ECO:0000259" key="7">
    <source>
        <dbReference type="Pfam" id="PF08550"/>
    </source>
</evidence>
<feature type="compositionally biased region" description="Polar residues" evidence="6">
    <location>
        <begin position="47"/>
        <end position="56"/>
    </location>
</feature>
<feature type="region of interest" description="Disordered" evidence="6">
    <location>
        <begin position="524"/>
        <end position="543"/>
    </location>
</feature>
<proteinExistence type="predicted"/>
<dbReference type="InterPro" id="IPR000111">
    <property type="entry name" value="Glyco_hydro_27/36_CS"/>
</dbReference>
<reference evidence="10 11" key="1">
    <citation type="journal article" date="2020" name="J. Phycol.">
        <title>Comparative genome analysis reveals Cyanidiococcus gen. nov., a new extremophilic red algal genus sister to Cyanidioschyzon (Cyanidioschyzonaceae, Rhodophyta).</title>
        <authorList>
            <person name="Liu S.-L."/>
            <person name="Chiang Y.-R."/>
            <person name="Yoon H.S."/>
            <person name="Fu H.-Y."/>
        </authorList>
    </citation>
    <scope>NUCLEOTIDE SEQUENCE [LARGE SCALE GENOMIC DNA]</scope>
    <source>
        <strain evidence="10 11">THAL066</strain>
    </source>
</reference>
<comment type="subcellular location">
    <subcellularLocation>
        <location evidence="2">Plastid</location>
        <location evidence="2">Chloroplast</location>
    </subcellularLocation>
</comment>
<evidence type="ECO:0000259" key="9">
    <source>
        <dbReference type="Pfam" id="PF16875"/>
    </source>
</evidence>
<feature type="domain" description="Nitrogen regulatory protein areA GATA-like" evidence="7">
    <location>
        <begin position="170"/>
        <end position="205"/>
    </location>
</feature>
<dbReference type="GO" id="GO:0004557">
    <property type="term" value="F:alpha-galactosidase activity"/>
    <property type="evidence" value="ECO:0007669"/>
    <property type="project" value="UniProtKB-EC"/>
</dbReference>
<gene>
    <name evidence="10" type="ORF">F1559_002701</name>
</gene>